<feature type="domain" description="Acylphosphatase-like" evidence="7">
    <location>
        <begin position="3"/>
        <end position="90"/>
    </location>
</feature>
<keyword evidence="4 5" id="KW-0378">Hydrolase</keyword>
<evidence type="ECO:0000313" key="9">
    <source>
        <dbReference type="Proteomes" id="UP000428328"/>
    </source>
</evidence>
<dbReference type="PROSITE" id="PS00150">
    <property type="entry name" value="ACYLPHOSPHATASE_1"/>
    <property type="match status" value="1"/>
</dbReference>
<keyword evidence="9" id="KW-1185">Reference proteome</keyword>
<dbReference type="PROSITE" id="PS51160">
    <property type="entry name" value="ACYLPHOSPHATASE_3"/>
    <property type="match status" value="1"/>
</dbReference>
<reference evidence="8 9" key="1">
    <citation type="submission" date="2019-11" db="EMBL/GenBank/DDBJ databases">
        <authorList>
            <person name="Zheng R.K."/>
            <person name="Sun C.M."/>
        </authorList>
    </citation>
    <scope>NUCLEOTIDE SEQUENCE [LARGE SCALE GENOMIC DNA]</scope>
    <source>
        <strain evidence="8 9">SRB007</strain>
    </source>
</reference>
<gene>
    <name evidence="8" type="ORF">GM415_07855</name>
</gene>
<dbReference type="InterPro" id="IPR020456">
    <property type="entry name" value="Acylphosphatase"/>
</dbReference>
<dbReference type="PANTHER" id="PTHR47268">
    <property type="entry name" value="ACYLPHOSPHATASE"/>
    <property type="match status" value="1"/>
</dbReference>
<dbReference type="PANTHER" id="PTHR47268:SF4">
    <property type="entry name" value="ACYLPHOSPHATASE"/>
    <property type="match status" value="1"/>
</dbReference>
<protein>
    <recommendedName>
        <fullName evidence="2 4">Acylphosphatase</fullName>
        <ecNumber evidence="2 4">3.6.1.7</ecNumber>
    </recommendedName>
</protein>
<dbReference type="KEGG" id="psel:GM415_07855"/>
<dbReference type="Proteomes" id="UP000428328">
    <property type="component" value="Chromosome"/>
</dbReference>
<evidence type="ECO:0000259" key="7">
    <source>
        <dbReference type="PROSITE" id="PS51160"/>
    </source>
</evidence>
<evidence type="ECO:0000256" key="3">
    <source>
        <dbReference type="ARBA" id="ARBA00047645"/>
    </source>
</evidence>
<comment type="catalytic activity">
    <reaction evidence="3 4 5">
        <text>an acyl phosphate + H2O = a carboxylate + phosphate + H(+)</text>
        <dbReference type="Rhea" id="RHEA:14965"/>
        <dbReference type="ChEBI" id="CHEBI:15377"/>
        <dbReference type="ChEBI" id="CHEBI:15378"/>
        <dbReference type="ChEBI" id="CHEBI:29067"/>
        <dbReference type="ChEBI" id="CHEBI:43474"/>
        <dbReference type="ChEBI" id="CHEBI:59918"/>
        <dbReference type="EC" id="3.6.1.7"/>
    </reaction>
</comment>
<dbReference type="EMBL" id="CP046400">
    <property type="protein sequence ID" value="QGY40043.1"/>
    <property type="molecule type" value="Genomic_DNA"/>
</dbReference>
<dbReference type="Pfam" id="PF00708">
    <property type="entry name" value="Acylphosphatase"/>
    <property type="match status" value="1"/>
</dbReference>
<evidence type="ECO:0000256" key="5">
    <source>
        <dbReference type="RuleBase" id="RU000553"/>
    </source>
</evidence>
<accession>A0A6I6JHU9</accession>
<dbReference type="EC" id="3.6.1.7" evidence="2 4"/>
<dbReference type="InterPro" id="IPR036046">
    <property type="entry name" value="Acylphosphatase-like_dom_sf"/>
</dbReference>
<dbReference type="PRINTS" id="PR00112">
    <property type="entry name" value="ACYLPHPHTASE"/>
</dbReference>
<evidence type="ECO:0000256" key="6">
    <source>
        <dbReference type="RuleBase" id="RU004168"/>
    </source>
</evidence>
<evidence type="ECO:0000313" key="8">
    <source>
        <dbReference type="EMBL" id="QGY40043.1"/>
    </source>
</evidence>
<evidence type="ECO:0000256" key="4">
    <source>
        <dbReference type="PROSITE-ProRule" id="PRU00520"/>
    </source>
</evidence>
<proteinExistence type="inferred from homology"/>
<evidence type="ECO:0000256" key="1">
    <source>
        <dbReference type="ARBA" id="ARBA00005614"/>
    </source>
</evidence>
<feature type="active site" evidence="4">
    <location>
        <position position="18"/>
    </location>
</feature>
<feature type="active site" evidence="4">
    <location>
        <position position="36"/>
    </location>
</feature>
<name>A0A6I6JHU9_9BACT</name>
<dbReference type="InterPro" id="IPR001792">
    <property type="entry name" value="Acylphosphatase-like_dom"/>
</dbReference>
<dbReference type="RefSeq" id="WP_158947267.1">
    <property type="nucleotide sequence ID" value="NZ_CP046400.1"/>
</dbReference>
<dbReference type="AlphaFoldDB" id="A0A6I6JHU9"/>
<dbReference type="Gene3D" id="3.30.70.100">
    <property type="match status" value="1"/>
</dbReference>
<dbReference type="InterPro" id="IPR017968">
    <property type="entry name" value="Acylphosphatase_CS"/>
</dbReference>
<dbReference type="GO" id="GO:0003998">
    <property type="term" value="F:acylphosphatase activity"/>
    <property type="evidence" value="ECO:0007669"/>
    <property type="project" value="UniProtKB-EC"/>
</dbReference>
<organism evidence="8 9">
    <name type="scientific">Pseudodesulfovibrio cashew</name>
    <dbReference type="NCBI Taxonomy" id="2678688"/>
    <lineage>
        <taxon>Bacteria</taxon>
        <taxon>Pseudomonadati</taxon>
        <taxon>Thermodesulfobacteriota</taxon>
        <taxon>Desulfovibrionia</taxon>
        <taxon>Desulfovibrionales</taxon>
        <taxon>Desulfovibrionaceae</taxon>
    </lineage>
</organism>
<evidence type="ECO:0000256" key="2">
    <source>
        <dbReference type="ARBA" id="ARBA00012150"/>
    </source>
</evidence>
<comment type="similarity">
    <text evidence="1 6">Belongs to the acylphosphatase family.</text>
</comment>
<dbReference type="PROSITE" id="PS00151">
    <property type="entry name" value="ACYLPHOSPHATASE_2"/>
    <property type="match status" value="1"/>
</dbReference>
<sequence length="90" mass="10187">MREMHAVVHGKVQGVWFRAWTRDVAREMGVTGWVRNLPGGPVEVTAQGSDDDLDAFLARLHDGPPLARVSRIETSRSAVEERFERFDVRV</sequence>
<dbReference type="SUPFAM" id="SSF54975">
    <property type="entry name" value="Acylphosphatase/BLUF domain-like"/>
    <property type="match status" value="1"/>
</dbReference>